<dbReference type="RefSeq" id="XP_018242444.1">
    <property type="nucleotide sequence ID" value="XM_018385207.1"/>
</dbReference>
<sequence length="309" mass="33997">MAFSIQSTWHFHCLDIGWDIGKSCTMATKNTYILVSDLTTPPPPYGPVDLGHILDNPTTLNPLNAGPTQRLKISSDEIYGPHKMEGFTATRKELFSGKFGIWAKFLSTVLGVGANAGVNTELDDDTVYSFGSLETMFFNPTDDYIRSSMTVPVIRSFMRSARFALPVYMITGIKVGREVSVQSSHQERRGFDMSTGAGHPGNPASGGLEMGTHSTKAQGFSFERGDDCVVALRLRKITYKSGEVKHKVEVKGATMQDGSQVLKEDETPELDLSDDIRCEVALDDFDDEMVVVDGTSFEDEAESRWIILA</sequence>
<evidence type="ECO:0000313" key="1">
    <source>
        <dbReference type="EMBL" id="KNB04399.1"/>
    </source>
</evidence>
<dbReference type="OrthoDB" id="4500473at2759"/>
<dbReference type="VEuPathDB" id="FungiDB:FOXG_06522"/>
<name>A0A0J9UYJ6_FUSO4</name>
<organism evidence="1 2">
    <name type="scientific">Fusarium oxysporum f. sp. lycopersici (strain 4287 / CBS 123668 / FGSC 9935 / NRRL 34936)</name>
    <name type="common">Fusarium vascular wilt of tomato</name>
    <dbReference type="NCBI Taxonomy" id="426428"/>
    <lineage>
        <taxon>Eukaryota</taxon>
        <taxon>Fungi</taxon>
        <taxon>Dikarya</taxon>
        <taxon>Ascomycota</taxon>
        <taxon>Pezizomycotina</taxon>
        <taxon>Sordariomycetes</taxon>
        <taxon>Hypocreomycetidae</taxon>
        <taxon>Hypocreales</taxon>
        <taxon>Nectriaceae</taxon>
        <taxon>Fusarium</taxon>
        <taxon>Fusarium oxysporum species complex</taxon>
    </lineage>
</organism>
<dbReference type="Proteomes" id="UP000009097">
    <property type="component" value="Unassembled WGS sequence"/>
</dbReference>
<gene>
    <name evidence="1" type="ORF">FOXG_06522</name>
</gene>
<dbReference type="GeneID" id="28948397"/>
<reference evidence="1" key="2">
    <citation type="journal article" date="2010" name="Nature">
        <title>Comparative genomics reveals mobile pathogenicity chromosomes in Fusarium.</title>
        <authorList>
            <person name="Ma L.J."/>
            <person name="van der Does H.C."/>
            <person name="Borkovich K.A."/>
            <person name="Coleman J.J."/>
            <person name="Daboussi M.J."/>
            <person name="Di Pietro A."/>
            <person name="Dufresne M."/>
            <person name="Freitag M."/>
            <person name="Grabherr M."/>
            <person name="Henrissat B."/>
            <person name="Houterman P.M."/>
            <person name="Kang S."/>
            <person name="Shim W.B."/>
            <person name="Woloshuk C."/>
            <person name="Xie X."/>
            <person name="Xu J.R."/>
            <person name="Antoniw J."/>
            <person name="Baker S.E."/>
            <person name="Bluhm B.H."/>
            <person name="Breakspear A."/>
            <person name="Brown D.W."/>
            <person name="Butchko R.A."/>
            <person name="Chapman S."/>
            <person name="Coulson R."/>
            <person name="Coutinho P.M."/>
            <person name="Danchin E.G."/>
            <person name="Diener A."/>
            <person name="Gale L.R."/>
            <person name="Gardiner D.M."/>
            <person name="Goff S."/>
            <person name="Hammond-Kosack K.E."/>
            <person name="Hilburn K."/>
            <person name="Hua-Van A."/>
            <person name="Jonkers W."/>
            <person name="Kazan K."/>
            <person name="Kodira C.D."/>
            <person name="Koehrsen M."/>
            <person name="Kumar L."/>
            <person name="Lee Y.H."/>
            <person name="Li L."/>
            <person name="Manners J.M."/>
            <person name="Miranda-Saavedra D."/>
            <person name="Mukherjee M."/>
            <person name="Park G."/>
            <person name="Park J."/>
            <person name="Park S.Y."/>
            <person name="Proctor R.H."/>
            <person name="Regev A."/>
            <person name="Ruiz-Roldan M.C."/>
            <person name="Sain D."/>
            <person name="Sakthikumar S."/>
            <person name="Sykes S."/>
            <person name="Schwartz D.C."/>
            <person name="Turgeon B.G."/>
            <person name="Wapinski I."/>
            <person name="Yoder O."/>
            <person name="Young S."/>
            <person name="Zeng Q."/>
            <person name="Zhou S."/>
            <person name="Galagan J."/>
            <person name="Cuomo C.A."/>
            <person name="Kistler H.C."/>
            <person name="Rep M."/>
        </authorList>
    </citation>
    <scope>NUCLEOTIDE SEQUENCE [LARGE SCALE GENOMIC DNA]</scope>
    <source>
        <strain evidence="1">4287</strain>
    </source>
</reference>
<reference evidence="1" key="1">
    <citation type="submission" date="2007-04" db="EMBL/GenBank/DDBJ databases">
        <authorList>
            <consortium name="The Broad Institute Genome Sequencing Platform"/>
            <person name="Birren B."/>
            <person name="Lander E."/>
            <person name="Galagan J."/>
            <person name="Nusbaum C."/>
            <person name="Devon K."/>
            <person name="Ma L.-J."/>
            <person name="Jaffe D."/>
            <person name="Butler J."/>
            <person name="Alvarez P."/>
            <person name="Gnerre S."/>
            <person name="Grabherr M."/>
            <person name="Kleber M."/>
            <person name="Mauceli E."/>
            <person name="Brockman W."/>
            <person name="MacCallum I.A."/>
            <person name="Young S."/>
            <person name="LaButti K."/>
            <person name="DeCaprio D."/>
            <person name="Crawford M."/>
            <person name="Koehrsen M."/>
            <person name="Engels R."/>
            <person name="Montgomery P."/>
            <person name="Pearson M."/>
            <person name="Howarth C."/>
            <person name="Larson L."/>
            <person name="White J."/>
            <person name="O'Leary S."/>
            <person name="Kodira C."/>
            <person name="Zeng Q."/>
            <person name="Yandava C."/>
            <person name="Alvarado L."/>
            <person name="Kistler C."/>
            <person name="Shim W.-B."/>
            <person name="Kang S."/>
            <person name="Woloshuk C."/>
        </authorList>
    </citation>
    <scope>NUCLEOTIDE SEQUENCE</scope>
    <source>
        <strain evidence="1">4287</strain>
    </source>
</reference>
<dbReference type="AlphaFoldDB" id="A0A0J9UYJ6"/>
<accession>A0A0J9UYJ6</accession>
<dbReference type="EMBL" id="DS231702">
    <property type="protein sequence ID" value="KNB04399.1"/>
    <property type="molecule type" value="Genomic_DNA"/>
</dbReference>
<evidence type="ECO:0000313" key="2">
    <source>
        <dbReference type="Proteomes" id="UP000009097"/>
    </source>
</evidence>
<proteinExistence type="predicted"/>
<dbReference type="KEGG" id="fox:FOXG_06522"/>
<protein>
    <submittedName>
        <fullName evidence="1">Uncharacterized protein</fullName>
    </submittedName>
</protein>